<dbReference type="PANTHER" id="PTHR43157">
    <property type="entry name" value="PHOSPHATIDYLINOSITOL-GLYCAN BIOSYNTHESIS CLASS F PROTEIN-RELATED"/>
    <property type="match status" value="1"/>
</dbReference>
<evidence type="ECO:0000313" key="3">
    <source>
        <dbReference type="Proteomes" id="UP001498421"/>
    </source>
</evidence>
<dbReference type="InterPro" id="IPR036291">
    <property type="entry name" value="NAD(P)-bd_dom_sf"/>
</dbReference>
<keyword evidence="3" id="KW-1185">Reference proteome</keyword>
<accession>A0ABR1HIY9</accession>
<evidence type="ECO:0000256" key="1">
    <source>
        <dbReference type="ARBA" id="ARBA00023002"/>
    </source>
</evidence>
<dbReference type="Gene3D" id="3.40.50.720">
    <property type="entry name" value="NAD(P)-binding Rossmann-like Domain"/>
    <property type="match status" value="1"/>
</dbReference>
<gene>
    <name evidence="2" type="ORF">QQZ08_010085</name>
</gene>
<dbReference type="Proteomes" id="UP001498421">
    <property type="component" value="Unassembled WGS sequence"/>
</dbReference>
<dbReference type="SUPFAM" id="SSF51735">
    <property type="entry name" value="NAD(P)-binding Rossmann-fold domains"/>
    <property type="match status" value="1"/>
</dbReference>
<dbReference type="PANTHER" id="PTHR43157:SF31">
    <property type="entry name" value="PHOSPHATIDYLINOSITOL-GLYCAN BIOSYNTHESIS CLASS F PROTEIN"/>
    <property type="match status" value="1"/>
</dbReference>
<evidence type="ECO:0000313" key="2">
    <source>
        <dbReference type="EMBL" id="KAK7421155.1"/>
    </source>
</evidence>
<sequence length="160" mass="17183">MGLGRESALAFSRHKPSEVRVVILSSLAHKFTVSSGIDFDTAKNKAERLSTHDRYGQSKLANAITTASVSPGAVKTDLNKSRGGGILFRLAQALFIPIIGVSPQEGARNQLGAATAKEAVSGEYHTPASFVGNESAFAKSDEFGRKLWDWTEKEFEGQSL</sequence>
<reference evidence="2 3" key="1">
    <citation type="journal article" date="2025" name="Microbiol. Resour. Announc.">
        <title>Draft genome sequences for Neonectria magnoliae and Neonectria punicea, canker pathogens of Liriodendron tulipifera and Acer saccharum in West Virginia.</title>
        <authorList>
            <person name="Petronek H.M."/>
            <person name="Kasson M.T."/>
            <person name="Metheny A.M."/>
            <person name="Stauder C.M."/>
            <person name="Lovett B."/>
            <person name="Lynch S.C."/>
            <person name="Garnas J.R."/>
            <person name="Kasson L.R."/>
            <person name="Stajich J.E."/>
        </authorList>
    </citation>
    <scope>NUCLEOTIDE SEQUENCE [LARGE SCALE GENOMIC DNA]</scope>
    <source>
        <strain evidence="2 3">NRRL 64651</strain>
    </source>
</reference>
<comment type="caution">
    <text evidence="2">The sequence shown here is derived from an EMBL/GenBank/DDBJ whole genome shotgun (WGS) entry which is preliminary data.</text>
</comment>
<keyword evidence="1" id="KW-0560">Oxidoreductase</keyword>
<dbReference type="EMBL" id="JAZAVK010000124">
    <property type="protein sequence ID" value="KAK7421155.1"/>
    <property type="molecule type" value="Genomic_DNA"/>
</dbReference>
<protein>
    <submittedName>
        <fullName evidence="2">Uncharacterized protein</fullName>
    </submittedName>
</protein>
<organism evidence="2 3">
    <name type="scientific">Neonectria magnoliae</name>
    <dbReference type="NCBI Taxonomy" id="2732573"/>
    <lineage>
        <taxon>Eukaryota</taxon>
        <taxon>Fungi</taxon>
        <taxon>Dikarya</taxon>
        <taxon>Ascomycota</taxon>
        <taxon>Pezizomycotina</taxon>
        <taxon>Sordariomycetes</taxon>
        <taxon>Hypocreomycetidae</taxon>
        <taxon>Hypocreales</taxon>
        <taxon>Nectriaceae</taxon>
        <taxon>Neonectria</taxon>
    </lineage>
</organism>
<proteinExistence type="predicted"/>
<name>A0ABR1HIY9_9HYPO</name>